<reference evidence="2 3" key="1">
    <citation type="journal article" date="2018" name="Mol. Plant">
        <title>The genome of Artemisia annua provides insight into the evolution of Asteraceae family and artemisinin biosynthesis.</title>
        <authorList>
            <person name="Shen Q."/>
            <person name="Zhang L."/>
            <person name="Liao Z."/>
            <person name="Wang S."/>
            <person name="Yan T."/>
            <person name="Shi P."/>
            <person name="Liu M."/>
            <person name="Fu X."/>
            <person name="Pan Q."/>
            <person name="Wang Y."/>
            <person name="Lv Z."/>
            <person name="Lu X."/>
            <person name="Zhang F."/>
            <person name="Jiang W."/>
            <person name="Ma Y."/>
            <person name="Chen M."/>
            <person name="Hao X."/>
            <person name="Li L."/>
            <person name="Tang Y."/>
            <person name="Lv G."/>
            <person name="Zhou Y."/>
            <person name="Sun X."/>
            <person name="Brodelius P.E."/>
            <person name="Rose J.K.C."/>
            <person name="Tang K."/>
        </authorList>
    </citation>
    <scope>NUCLEOTIDE SEQUENCE [LARGE SCALE GENOMIC DNA]</scope>
    <source>
        <strain evidence="3">cv. Huhao1</strain>
        <tissue evidence="2">Leaf</tissue>
    </source>
</reference>
<keyword evidence="3" id="KW-1185">Reference proteome</keyword>
<feature type="domain" description="Myb/SANT-like" evidence="1">
    <location>
        <begin position="1"/>
        <end position="83"/>
    </location>
</feature>
<dbReference type="InterPro" id="IPR045026">
    <property type="entry name" value="LIMYB"/>
</dbReference>
<accession>A0A2U1N0X0</accession>
<protein>
    <submittedName>
        <fullName evidence="2">Myb/SANT-like domain-containing protein</fullName>
    </submittedName>
</protein>
<evidence type="ECO:0000313" key="2">
    <source>
        <dbReference type="EMBL" id="PWA67116.1"/>
    </source>
</evidence>
<dbReference type="PANTHER" id="PTHR47584">
    <property type="match status" value="1"/>
</dbReference>
<name>A0A2U1N0X0_ARTAN</name>
<dbReference type="PANTHER" id="PTHR47584:SF14">
    <property type="entry name" value="L10-INTERACTING MYB DOMAIN-CONTAINING PROTEIN-LIKE"/>
    <property type="match status" value="1"/>
</dbReference>
<organism evidence="2 3">
    <name type="scientific">Artemisia annua</name>
    <name type="common">Sweet wormwood</name>
    <dbReference type="NCBI Taxonomy" id="35608"/>
    <lineage>
        <taxon>Eukaryota</taxon>
        <taxon>Viridiplantae</taxon>
        <taxon>Streptophyta</taxon>
        <taxon>Embryophyta</taxon>
        <taxon>Tracheophyta</taxon>
        <taxon>Spermatophyta</taxon>
        <taxon>Magnoliopsida</taxon>
        <taxon>eudicotyledons</taxon>
        <taxon>Gunneridae</taxon>
        <taxon>Pentapetalae</taxon>
        <taxon>asterids</taxon>
        <taxon>campanulids</taxon>
        <taxon>Asterales</taxon>
        <taxon>Asteraceae</taxon>
        <taxon>Asteroideae</taxon>
        <taxon>Anthemideae</taxon>
        <taxon>Artemisiinae</taxon>
        <taxon>Artemisia</taxon>
    </lineage>
</organism>
<dbReference type="InterPro" id="IPR024752">
    <property type="entry name" value="Myb/SANT-like_dom"/>
</dbReference>
<gene>
    <name evidence="2" type="ORF">CTI12_AA321210</name>
</gene>
<dbReference type="EMBL" id="PKPP01003895">
    <property type="protein sequence ID" value="PWA67116.1"/>
    <property type="molecule type" value="Genomic_DNA"/>
</dbReference>
<comment type="caution">
    <text evidence="2">The sequence shown here is derived from an EMBL/GenBank/DDBJ whole genome shotgun (WGS) entry which is preliminary data.</text>
</comment>
<dbReference type="Pfam" id="PF12776">
    <property type="entry name" value="Myb_DNA-bind_3"/>
    <property type="match status" value="1"/>
</dbReference>
<evidence type="ECO:0000313" key="3">
    <source>
        <dbReference type="Proteomes" id="UP000245207"/>
    </source>
</evidence>
<dbReference type="OrthoDB" id="994689at2759"/>
<sequence>MAKEVKRGNHRHLTTFSRSSWSVIKEELYEKTNKKYNHAQLRNKYNQLRIHYIWFTKILSKPGFTWEPVLGNAVATDDVWESYLKVNFTFWLRLVKDIVTESDQFRLLS</sequence>
<dbReference type="Proteomes" id="UP000245207">
    <property type="component" value="Unassembled WGS sequence"/>
</dbReference>
<evidence type="ECO:0000259" key="1">
    <source>
        <dbReference type="Pfam" id="PF12776"/>
    </source>
</evidence>
<proteinExistence type="predicted"/>
<dbReference type="AlphaFoldDB" id="A0A2U1N0X0"/>